<dbReference type="GeneID" id="64660818"/>
<protein>
    <submittedName>
        <fullName evidence="1">Uncharacterized protein</fullName>
    </submittedName>
</protein>
<keyword evidence="2" id="KW-1185">Reference proteome</keyword>
<evidence type="ECO:0000313" key="1">
    <source>
        <dbReference type="EMBL" id="KAG1903496.1"/>
    </source>
</evidence>
<dbReference type="RefSeq" id="XP_041229071.1">
    <property type="nucleotide sequence ID" value="XM_041366520.1"/>
</dbReference>
<gene>
    <name evidence="1" type="ORF">F5891DRAFT_1185110</name>
</gene>
<accession>A0AAD4ECK7</accession>
<sequence>MHPKYKTSEECREARLKTKKENYARRRVQEQAKSCTRWRRHRGAAMNTQDLLQRLNDLWLDLGYRGGTLQCEFLESHGLSIVMEVDQEGWDSVKPQCDARILLQQALDLRTAACDASGPLTDQLRDRIVSAMDTVGLHVRALEELLSLMDVGVDTYFDALRYGSLVWQGPK</sequence>
<dbReference type="Proteomes" id="UP001195769">
    <property type="component" value="Unassembled WGS sequence"/>
</dbReference>
<name>A0AAD4ECK7_9AGAM</name>
<dbReference type="EMBL" id="JABBWK010000012">
    <property type="protein sequence ID" value="KAG1903496.1"/>
    <property type="molecule type" value="Genomic_DNA"/>
</dbReference>
<dbReference type="AlphaFoldDB" id="A0AAD4ECK7"/>
<organism evidence="1 2">
    <name type="scientific">Suillus fuscotomentosus</name>
    <dbReference type="NCBI Taxonomy" id="1912939"/>
    <lineage>
        <taxon>Eukaryota</taxon>
        <taxon>Fungi</taxon>
        <taxon>Dikarya</taxon>
        <taxon>Basidiomycota</taxon>
        <taxon>Agaricomycotina</taxon>
        <taxon>Agaricomycetes</taxon>
        <taxon>Agaricomycetidae</taxon>
        <taxon>Boletales</taxon>
        <taxon>Suillineae</taxon>
        <taxon>Suillaceae</taxon>
        <taxon>Suillus</taxon>
    </lineage>
</organism>
<proteinExistence type="predicted"/>
<comment type="caution">
    <text evidence="1">The sequence shown here is derived from an EMBL/GenBank/DDBJ whole genome shotgun (WGS) entry which is preliminary data.</text>
</comment>
<evidence type="ECO:0000313" key="2">
    <source>
        <dbReference type="Proteomes" id="UP001195769"/>
    </source>
</evidence>
<reference evidence="1" key="1">
    <citation type="journal article" date="2020" name="New Phytol.">
        <title>Comparative genomics reveals dynamic genome evolution in host specialist ectomycorrhizal fungi.</title>
        <authorList>
            <person name="Lofgren L.A."/>
            <person name="Nguyen N.H."/>
            <person name="Vilgalys R."/>
            <person name="Ruytinx J."/>
            <person name="Liao H.L."/>
            <person name="Branco S."/>
            <person name="Kuo A."/>
            <person name="LaButti K."/>
            <person name="Lipzen A."/>
            <person name="Andreopoulos W."/>
            <person name="Pangilinan J."/>
            <person name="Riley R."/>
            <person name="Hundley H."/>
            <person name="Na H."/>
            <person name="Barry K."/>
            <person name="Grigoriev I.V."/>
            <person name="Stajich J.E."/>
            <person name="Kennedy P.G."/>
        </authorList>
    </citation>
    <scope>NUCLEOTIDE SEQUENCE</scope>
    <source>
        <strain evidence="1">FC203</strain>
    </source>
</reference>